<gene>
    <name evidence="1" type="primary">tuaH</name>
    <name evidence="1" type="ORF">PIGHUM_02178</name>
</gene>
<dbReference type="EMBL" id="UWPJ01000017">
    <property type="protein sequence ID" value="VCU70111.1"/>
    <property type="molecule type" value="Genomic_DNA"/>
</dbReference>
<dbReference type="Proteomes" id="UP000277294">
    <property type="component" value="Unassembled WGS sequence"/>
</dbReference>
<sequence length="399" mass="45231">MTALDTNSQVFNKNESIRSDKRLPNFLIYSIQGWTDMWVSKHWIAAALAEHGNVYFVEPYRGAFLRGRGAKLKDFFNGPRFRMESKVNVVTMTSPPGYYSGPGWYRALSRGLMKAQTSRLRRKLGGGPTYVLTFDYRSEPLIRELGSVERVLYYAIDIISSHKNDPWWPESSLIRTADAVLTTSQRHKDRLINSFGRQDIEVVPHGVDFINAAKVSPQQPIESKNKKNVIGYTGSIHDTYVNFDVIRTVATQKPDWEFVFIGPVNRNALSVGASERIQQIASLPNVKFLGAKPYQELPGYISSFDVCIMPYALTVDNEPFKTLNYFAQGKPVVAADVPGVSEYQHLLYTYRTAEEMIIGVEKALAESTDFPLKAERIEFARQRDFSQVGRKLMQLFGLA</sequence>
<evidence type="ECO:0000313" key="1">
    <source>
        <dbReference type="EMBL" id="VCU70111.1"/>
    </source>
</evidence>
<dbReference type="PANTHER" id="PTHR12526:SF630">
    <property type="entry name" value="GLYCOSYLTRANSFERASE"/>
    <property type="match status" value="1"/>
</dbReference>
<accession>A0A3P4B2K1</accession>
<dbReference type="SUPFAM" id="SSF53756">
    <property type="entry name" value="UDP-Glycosyltransferase/glycogen phosphorylase"/>
    <property type="match status" value="1"/>
</dbReference>
<dbReference type="GO" id="GO:0016757">
    <property type="term" value="F:glycosyltransferase activity"/>
    <property type="evidence" value="ECO:0007669"/>
    <property type="project" value="UniProtKB-KW"/>
</dbReference>
<organism evidence="1 2">
    <name type="scientific">Pigmentiphaga humi</name>
    <dbReference type="NCBI Taxonomy" id="2478468"/>
    <lineage>
        <taxon>Bacteria</taxon>
        <taxon>Pseudomonadati</taxon>
        <taxon>Pseudomonadota</taxon>
        <taxon>Betaproteobacteria</taxon>
        <taxon>Burkholderiales</taxon>
        <taxon>Alcaligenaceae</taxon>
        <taxon>Pigmentiphaga</taxon>
    </lineage>
</organism>
<dbReference type="EC" id="2.4.-.-" evidence="1"/>
<reference evidence="1 2" key="1">
    <citation type="submission" date="2018-10" db="EMBL/GenBank/DDBJ databases">
        <authorList>
            <person name="Criscuolo A."/>
        </authorList>
    </citation>
    <scope>NUCLEOTIDE SEQUENCE [LARGE SCALE GENOMIC DNA]</scope>
    <source>
        <strain evidence="1">DnA1</strain>
    </source>
</reference>
<dbReference type="Gene3D" id="3.40.50.2000">
    <property type="entry name" value="Glycogen Phosphorylase B"/>
    <property type="match status" value="1"/>
</dbReference>
<name>A0A3P4B2K1_9BURK</name>
<dbReference type="PANTHER" id="PTHR12526">
    <property type="entry name" value="GLYCOSYLTRANSFERASE"/>
    <property type="match status" value="1"/>
</dbReference>
<keyword evidence="1" id="KW-0328">Glycosyltransferase</keyword>
<dbReference type="OrthoDB" id="5792777at2"/>
<protein>
    <submittedName>
        <fullName evidence="1">Teichuronic acid biosynthesis glycosyltransferase TuaH</fullName>
        <ecNumber evidence="1">2.4.-.-</ecNumber>
    </submittedName>
</protein>
<evidence type="ECO:0000313" key="2">
    <source>
        <dbReference type="Proteomes" id="UP000277294"/>
    </source>
</evidence>
<dbReference type="RefSeq" id="WP_124079622.1">
    <property type="nucleotide sequence ID" value="NZ_UWPJ01000017.1"/>
</dbReference>
<keyword evidence="1" id="KW-0808">Transferase</keyword>
<dbReference type="Pfam" id="PF13692">
    <property type="entry name" value="Glyco_trans_1_4"/>
    <property type="match status" value="1"/>
</dbReference>
<keyword evidence="2" id="KW-1185">Reference proteome</keyword>
<dbReference type="AlphaFoldDB" id="A0A3P4B2K1"/>
<proteinExistence type="predicted"/>